<dbReference type="InterPro" id="IPR044669">
    <property type="entry name" value="YneE/VCCN1/2-like"/>
</dbReference>
<dbReference type="Proteomes" id="UP001224775">
    <property type="component" value="Unassembled WGS sequence"/>
</dbReference>
<reference evidence="9" key="1">
    <citation type="submission" date="2023-06" db="EMBL/GenBank/DDBJ databases">
        <title>Survivors Of The Sea: Transcriptome response of Skeletonema marinoi to long-term dormancy.</title>
        <authorList>
            <person name="Pinder M.I.M."/>
            <person name="Kourtchenko O."/>
            <person name="Robertson E.K."/>
            <person name="Larsson T."/>
            <person name="Maumus F."/>
            <person name="Osuna-Cruz C.M."/>
            <person name="Vancaester E."/>
            <person name="Stenow R."/>
            <person name="Vandepoele K."/>
            <person name="Ploug H."/>
            <person name="Bruchert V."/>
            <person name="Godhe A."/>
            <person name="Topel M."/>
        </authorList>
    </citation>
    <scope>NUCLEOTIDE SEQUENCE</scope>
    <source>
        <strain evidence="9">R05AC</strain>
    </source>
</reference>
<evidence type="ECO:0000256" key="4">
    <source>
        <dbReference type="ARBA" id="ARBA00022692"/>
    </source>
</evidence>
<sequence>MIATQSGWQPYYCIDAMRAAISEGLTAEGKNDEWKKNAAQAAMEETICTLANSIGGCIRVRSTGLPVAYDDILNTTGAIFFTAACLAWAPGAGLYNPFVVLIVYTIVKMIIGVGSDMEDPFGHDESDLPLEKFCEEVDKQITAVDERAKLITFDLAYGPASHIPSERSSSYSTFPNRRGSPLANGDNDVESGQMSSETDRLVPAQRVFLSSVNGFAAPRILHAAAAVRPPSLLHAEKSKDGEDNFISDFCIGTNTFWKGLVMKPVRDLVEIRPATITPDSPIIDKLTSPPELPGIPRPVWLTILGVFQRVWFGMVTTSSVWKKSSINMSCSRRGKLVDVEAMERCSLVGGAAAASGCCRWFETSHFLSEYWRVKRGDTKQDDVIAETLFPFISLPEKFTLKQFFARPKHWFWFTKEWKDFEFEFLKD</sequence>
<accession>A0AAD9D790</accession>
<evidence type="ECO:0000256" key="7">
    <source>
        <dbReference type="ARBA" id="ARBA00023136"/>
    </source>
</evidence>
<evidence type="ECO:0000256" key="1">
    <source>
        <dbReference type="ARBA" id="ARBA00004651"/>
    </source>
</evidence>
<evidence type="ECO:0000256" key="5">
    <source>
        <dbReference type="ARBA" id="ARBA00022989"/>
    </source>
</evidence>
<dbReference type="PANTHER" id="PTHR33281:SF19">
    <property type="entry name" value="VOLTAGE-DEPENDENT ANION CHANNEL-FORMING PROTEIN YNEE"/>
    <property type="match status" value="1"/>
</dbReference>
<keyword evidence="10" id="KW-1185">Reference proteome</keyword>
<evidence type="ECO:0000313" key="10">
    <source>
        <dbReference type="Proteomes" id="UP001224775"/>
    </source>
</evidence>
<feature type="region of interest" description="Disordered" evidence="8">
    <location>
        <begin position="163"/>
        <end position="197"/>
    </location>
</feature>
<keyword evidence="4" id="KW-0812">Transmembrane</keyword>
<dbReference type="GO" id="GO:0005886">
    <property type="term" value="C:plasma membrane"/>
    <property type="evidence" value="ECO:0007669"/>
    <property type="project" value="UniProtKB-SubCell"/>
</dbReference>
<name>A0AAD9D790_9STRA</name>
<comment type="caution">
    <text evidence="9">The sequence shown here is derived from an EMBL/GenBank/DDBJ whole genome shotgun (WGS) entry which is preliminary data.</text>
</comment>
<gene>
    <name evidence="9" type="ORF">QTG54_012788</name>
</gene>
<keyword evidence="5" id="KW-1133">Transmembrane helix</keyword>
<evidence type="ECO:0000256" key="6">
    <source>
        <dbReference type="ARBA" id="ARBA00023065"/>
    </source>
</evidence>
<dbReference type="PANTHER" id="PTHR33281">
    <property type="entry name" value="UPF0187 PROTEIN YNEE"/>
    <property type="match status" value="1"/>
</dbReference>
<proteinExistence type="predicted"/>
<organism evidence="9 10">
    <name type="scientific">Skeletonema marinoi</name>
    <dbReference type="NCBI Taxonomy" id="267567"/>
    <lineage>
        <taxon>Eukaryota</taxon>
        <taxon>Sar</taxon>
        <taxon>Stramenopiles</taxon>
        <taxon>Ochrophyta</taxon>
        <taxon>Bacillariophyta</taxon>
        <taxon>Coscinodiscophyceae</taxon>
        <taxon>Thalassiosirophycidae</taxon>
        <taxon>Thalassiosirales</taxon>
        <taxon>Skeletonemataceae</taxon>
        <taxon>Skeletonema</taxon>
        <taxon>Skeletonema marinoi-dohrnii complex</taxon>
    </lineage>
</organism>
<keyword evidence="6" id="KW-0406">Ion transport</keyword>
<comment type="subcellular location">
    <subcellularLocation>
        <location evidence="1">Cell membrane</location>
        <topology evidence="1">Multi-pass membrane protein</topology>
    </subcellularLocation>
</comment>
<dbReference type="GO" id="GO:0005254">
    <property type="term" value="F:chloride channel activity"/>
    <property type="evidence" value="ECO:0007669"/>
    <property type="project" value="InterPro"/>
</dbReference>
<evidence type="ECO:0000256" key="2">
    <source>
        <dbReference type="ARBA" id="ARBA00022448"/>
    </source>
</evidence>
<keyword evidence="3" id="KW-1003">Cell membrane</keyword>
<dbReference type="EMBL" id="JATAAI010000028">
    <property type="protein sequence ID" value="KAK1736766.1"/>
    <property type="molecule type" value="Genomic_DNA"/>
</dbReference>
<dbReference type="Pfam" id="PF25539">
    <property type="entry name" value="Bestrophin_2"/>
    <property type="match status" value="1"/>
</dbReference>
<protein>
    <submittedName>
        <fullName evidence="9">Uncharacterized protein</fullName>
    </submittedName>
</protein>
<dbReference type="AlphaFoldDB" id="A0AAD9D790"/>
<keyword evidence="2" id="KW-0813">Transport</keyword>
<evidence type="ECO:0000313" key="9">
    <source>
        <dbReference type="EMBL" id="KAK1736766.1"/>
    </source>
</evidence>
<keyword evidence="7" id="KW-0472">Membrane</keyword>
<evidence type="ECO:0000256" key="3">
    <source>
        <dbReference type="ARBA" id="ARBA00022475"/>
    </source>
</evidence>
<feature type="compositionally biased region" description="Polar residues" evidence="8">
    <location>
        <begin position="166"/>
        <end position="175"/>
    </location>
</feature>
<evidence type="ECO:0000256" key="8">
    <source>
        <dbReference type="SAM" id="MobiDB-lite"/>
    </source>
</evidence>